<evidence type="ECO:0000256" key="2">
    <source>
        <dbReference type="SAM" id="Phobius"/>
    </source>
</evidence>
<dbReference type="KEGG" id="xyk:GT347_04300"/>
<feature type="region of interest" description="Disordered" evidence="1">
    <location>
        <begin position="150"/>
        <end position="198"/>
    </location>
</feature>
<dbReference type="RefSeq" id="WP_160550787.1">
    <property type="nucleotide sequence ID" value="NZ_CP047650.1"/>
</dbReference>
<name>A0A857J2A7_9BURK</name>
<proteinExistence type="predicted"/>
<reference evidence="3 4" key="1">
    <citation type="submission" date="2020-01" db="EMBL/GenBank/DDBJ databases">
        <title>Genome sequencing of strain KACC 21265.</title>
        <authorList>
            <person name="Heo J."/>
            <person name="Kim S.-J."/>
            <person name="Kim J.-S."/>
            <person name="Hong S.-B."/>
            <person name="Kwon S.-W."/>
        </authorList>
    </citation>
    <scope>NUCLEOTIDE SEQUENCE [LARGE SCALE GENOMIC DNA]</scope>
    <source>
        <strain evidence="3 4">KACC 21265</strain>
    </source>
</reference>
<keyword evidence="2" id="KW-0812">Transmembrane</keyword>
<keyword evidence="4" id="KW-1185">Reference proteome</keyword>
<evidence type="ECO:0000313" key="4">
    <source>
        <dbReference type="Proteomes" id="UP000464787"/>
    </source>
</evidence>
<dbReference type="AlphaFoldDB" id="A0A857J2A7"/>
<feature type="transmembrane region" description="Helical" evidence="2">
    <location>
        <begin position="301"/>
        <end position="324"/>
    </location>
</feature>
<protein>
    <recommendedName>
        <fullName evidence="5">Tfp pilus assembly protein FimV</fullName>
    </recommendedName>
</protein>
<gene>
    <name evidence="3" type="ORF">GT347_04300</name>
</gene>
<keyword evidence="2" id="KW-1133">Transmembrane helix</keyword>
<evidence type="ECO:0000313" key="3">
    <source>
        <dbReference type="EMBL" id="QHI97269.1"/>
    </source>
</evidence>
<sequence>MPNRFQVVLGAALCAVAWKAEALSMGPSRGEAIVGQALDLSFDIALDAGSDASSSCVSAELFYGDSRVDPTRVRVTTRAGAQPLQAVVQVSSVLAVNEPVVAVLLRAGCATAVSRRYTLLAGSPIESNTVATLPVNPAAVPQYRPLPAVRESAAPTRRPPVAAAAPSHSRAAARPAVPKAPKVAPEPVRTADSGAAASRPRLELQSPMDWLQEQIVSLRSSDSMATPSLTTTPEQRTLAAAVWRALNTADGTLAPDGDNQQRILTLENQIKTLQTGSRLARGREADLQAQLAEAQSQRDSAWIWMWALSGVVILVLLAAGFLFWRSRGTGRPVWWKSRHQAEFGADAATAFGEGFVDTQPAPVDFLYPHEAGEADTLVPGADAEQAPLMEPMHATAAGAPHAEAPVAPNSAEAAMRAARELRNGSANELADVQQNADFFASLGQYDQAIELLQGYIDSHPGTSPGAYLDLLQLFHTLSLTDPYRKLSADFNAVFNAELPTFATFLKRSRDLFSYEDVLGQIAQNWSRAEVLDLIESFLVRQPDLQAHPPFQLEAYRDLLMLYEVAKLEHGTTAVRLTTPPGLAGFTSTPALAAAVAATPAVEAPAPAPVASSGATIDFALEPGDPLDMPAPFHMQTTDSGLPDLGLPMDFASGAAPARAPHPSLDDIALPEGGPVGARTPAAPADDPHLIDFDMFDVAVPPSDKTPPR</sequence>
<keyword evidence="2" id="KW-0472">Membrane</keyword>
<dbReference type="EMBL" id="CP047650">
    <property type="protein sequence ID" value="QHI97269.1"/>
    <property type="molecule type" value="Genomic_DNA"/>
</dbReference>
<accession>A0A857J2A7</accession>
<evidence type="ECO:0008006" key="5">
    <source>
        <dbReference type="Google" id="ProtNLM"/>
    </source>
</evidence>
<organism evidence="3 4">
    <name type="scientific">Xylophilus rhododendri</name>
    <dbReference type="NCBI Taxonomy" id="2697032"/>
    <lineage>
        <taxon>Bacteria</taxon>
        <taxon>Pseudomonadati</taxon>
        <taxon>Pseudomonadota</taxon>
        <taxon>Betaproteobacteria</taxon>
        <taxon>Burkholderiales</taxon>
        <taxon>Xylophilus</taxon>
    </lineage>
</organism>
<dbReference type="Proteomes" id="UP000464787">
    <property type="component" value="Chromosome"/>
</dbReference>
<evidence type="ECO:0000256" key="1">
    <source>
        <dbReference type="SAM" id="MobiDB-lite"/>
    </source>
</evidence>
<feature type="compositionally biased region" description="Low complexity" evidence="1">
    <location>
        <begin position="152"/>
        <end position="188"/>
    </location>
</feature>